<evidence type="ECO:0000313" key="2">
    <source>
        <dbReference type="EMBL" id="MBB4843296.1"/>
    </source>
</evidence>
<dbReference type="RefSeq" id="WP_184298419.1">
    <property type="nucleotide sequence ID" value="NZ_JACHLP010000003.1"/>
</dbReference>
<name>A0A840L5K0_9BURK</name>
<organism evidence="2 3">
    <name type="scientific">Roseateles oligotrophus</name>
    <dbReference type="NCBI Taxonomy" id="1769250"/>
    <lineage>
        <taxon>Bacteria</taxon>
        <taxon>Pseudomonadati</taxon>
        <taxon>Pseudomonadota</taxon>
        <taxon>Betaproteobacteria</taxon>
        <taxon>Burkholderiales</taxon>
        <taxon>Sphaerotilaceae</taxon>
        <taxon>Roseateles</taxon>
    </lineage>
</organism>
<protein>
    <submittedName>
        <fullName evidence="2">Uncharacterized protein</fullName>
    </submittedName>
</protein>
<gene>
    <name evidence="2" type="ORF">HNP55_001815</name>
</gene>
<feature type="compositionally biased region" description="Low complexity" evidence="1">
    <location>
        <begin position="1"/>
        <end position="34"/>
    </location>
</feature>
<dbReference type="EMBL" id="JACHLP010000003">
    <property type="protein sequence ID" value="MBB4843296.1"/>
    <property type="molecule type" value="Genomic_DNA"/>
</dbReference>
<evidence type="ECO:0000313" key="3">
    <source>
        <dbReference type="Proteomes" id="UP000562027"/>
    </source>
</evidence>
<reference evidence="2 3" key="1">
    <citation type="submission" date="2020-08" db="EMBL/GenBank/DDBJ databases">
        <title>Functional genomics of gut bacteria from endangered species of beetles.</title>
        <authorList>
            <person name="Carlos-Shanley C."/>
        </authorList>
    </citation>
    <scope>NUCLEOTIDE SEQUENCE [LARGE SCALE GENOMIC DNA]</scope>
    <source>
        <strain evidence="2 3">S00239</strain>
    </source>
</reference>
<sequence length="164" mass="17226">MKSPVQSSAPSPVARGSAAASSARSPRAPQRPSPYLSGAQTKALFANSLAARMERLSAEDMVSTDEAAALAGTSRVTINAWIAKGRAIGLTQTRRGFRLPRWQFEPQCWAALPALSQALGTVEGWALLAFLETPLGGLSGKTPRQAIEQGQLERVLALAGVEAS</sequence>
<dbReference type="AlphaFoldDB" id="A0A840L5K0"/>
<evidence type="ECO:0000256" key="1">
    <source>
        <dbReference type="SAM" id="MobiDB-lite"/>
    </source>
</evidence>
<accession>A0A840L5K0</accession>
<comment type="caution">
    <text evidence="2">The sequence shown here is derived from an EMBL/GenBank/DDBJ whole genome shotgun (WGS) entry which is preliminary data.</text>
</comment>
<proteinExistence type="predicted"/>
<dbReference type="Proteomes" id="UP000562027">
    <property type="component" value="Unassembled WGS sequence"/>
</dbReference>
<feature type="region of interest" description="Disordered" evidence="1">
    <location>
        <begin position="1"/>
        <end position="37"/>
    </location>
</feature>
<keyword evidence="3" id="KW-1185">Reference proteome</keyword>